<dbReference type="PANTHER" id="PTHR13664:SF0">
    <property type="entry name" value="BECLIN 1-ASSOCIATED AUTOPHAGY-RELATED KEY REGULATOR"/>
    <property type="match status" value="1"/>
</dbReference>
<feature type="transmembrane region" description="Helical" evidence="2">
    <location>
        <begin position="51"/>
        <end position="73"/>
    </location>
</feature>
<evidence type="ECO:0000313" key="3">
    <source>
        <dbReference type="EMBL" id="KFM76333.1"/>
    </source>
</evidence>
<dbReference type="EMBL" id="KK119658">
    <property type="protein sequence ID" value="KFM76333.1"/>
    <property type="molecule type" value="Genomic_DNA"/>
</dbReference>
<dbReference type="GO" id="GO:0097629">
    <property type="term" value="C:extrinsic component of omegasome membrane"/>
    <property type="evidence" value="ECO:0007669"/>
    <property type="project" value="TreeGrafter"/>
</dbReference>
<dbReference type="STRING" id="407821.A0A087UG44"/>
<dbReference type="GO" id="GO:0000045">
    <property type="term" value="P:autophagosome assembly"/>
    <property type="evidence" value="ECO:0007669"/>
    <property type="project" value="TreeGrafter"/>
</dbReference>
<dbReference type="InterPro" id="IPR018791">
    <property type="entry name" value="UV_resistance/autophagy_Atg14"/>
</dbReference>
<organism evidence="3 4">
    <name type="scientific">Stegodyphus mimosarum</name>
    <name type="common">African social velvet spider</name>
    <dbReference type="NCBI Taxonomy" id="407821"/>
    <lineage>
        <taxon>Eukaryota</taxon>
        <taxon>Metazoa</taxon>
        <taxon>Ecdysozoa</taxon>
        <taxon>Arthropoda</taxon>
        <taxon>Chelicerata</taxon>
        <taxon>Arachnida</taxon>
        <taxon>Araneae</taxon>
        <taxon>Araneomorphae</taxon>
        <taxon>Entelegynae</taxon>
        <taxon>Eresoidea</taxon>
        <taxon>Eresidae</taxon>
        <taxon>Stegodyphus</taxon>
    </lineage>
</organism>
<evidence type="ECO:0000256" key="1">
    <source>
        <dbReference type="ARBA" id="ARBA00023054"/>
    </source>
</evidence>
<dbReference type="Proteomes" id="UP000054359">
    <property type="component" value="Unassembled WGS sequence"/>
</dbReference>
<reference evidence="3 4" key="1">
    <citation type="submission" date="2013-11" db="EMBL/GenBank/DDBJ databases">
        <title>Genome sequencing of Stegodyphus mimosarum.</title>
        <authorList>
            <person name="Bechsgaard J."/>
        </authorList>
    </citation>
    <scope>NUCLEOTIDE SEQUENCE [LARGE SCALE GENOMIC DNA]</scope>
</reference>
<evidence type="ECO:0000313" key="4">
    <source>
        <dbReference type="Proteomes" id="UP000054359"/>
    </source>
</evidence>
<dbReference type="AlphaFoldDB" id="A0A087UG44"/>
<keyword evidence="2" id="KW-0812">Transmembrane</keyword>
<accession>A0A087UG44</accession>
<keyword evidence="1" id="KW-0175">Coiled coil</keyword>
<dbReference type="GO" id="GO:0009267">
    <property type="term" value="P:cellular response to starvation"/>
    <property type="evidence" value="ECO:0007669"/>
    <property type="project" value="TreeGrafter"/>
</dbReference>
<dbReference type="GO" id="GO:0043495">
    <property type="term" value="F:protein-membrane adaptor activity"/>
    <property type="evidence" value="ECO:0007669"/>
    <property type="project" value="TreeGrafter"/>
</dbReference>
<dbReference type="GO" id="GO:0016240">
    <property type="term" value="P:autophagosome membrane docking"/>
    <property type="evidence" value="ECO:0007669"/>
    <property type="project" value="TreeGrafter"/>
</dbReference>
<dbReference type="PANTHER" id="PTHR13664">
    <property type="entry name" value="BECLIN 1-ASSOCIATED AUTOPHAGY-RELATED KEY REGULATOR"/>
    <property type="match status" value="1"/>
</dbReference>
<keyword evidence="2" id="KW-0472">Membrane</keyword>
<keyword evidence="4" id="KW-1185">Reference proteome</keyword>
<dbReference type="GO" id="GO:0035032">
    <property type="term" value="C:phosphatidylinositol 3-kinase complex, class III"/>
    <property type="evidence" value="ECO:0007669"/>
    <property type="project" value="TreeGrafter"/>
</dbReference>
<dbReference type="GO" id="GO:0097632">
    <property type="term" value="C:extrinsic component of phagophore assembly site membrane"/>
    <property type="evidence" value="ECO:0007669"/>
    <property type="project" value="TreeGrafter"/>
</dbReference>
<dbReference type="GO" id="GO:0035014">
    <property type="term" value="F:phosphatidylinositol 3-kinase regulator activity"/>
    <property type="evidence" value="ECO:0007669"/>
    <property type="project" value="TreeGrafter"/>
</dbReference>
<dbReference type="Pfam" id="PF10186">
    <property type="entry name" value="ATG14"/>
    <property type="match status" value="1"/>
</dbReference>
<evidence type="ECO:0000256" key="2">
    <source>
        <dbReference type="SAM" id="Phobius"/>
    </source>
</evidence>
<keyword evidence="2" id="KW-1133">Transmembrane helix</keyword>
<feature type="non-terminal residue" evidence="3">
    <location>
        <position position="220"/>
    </location>
</feature>
<dbReference type="GO" id="GO:0000423">
    <property type="term" value="P:mitophagy"/>
    <property type="evidence" value="ECO:0007669"/>
    <property type="project" value="TreeGrafter"/>
</dbReference>
<protein>
    <submittedName>
        <fullName evidence="3">Beclin 1-associated autophagy-related key regulator</fullName>
    </submittedName>
</protein>
<dbReference type="OrthoDB" id="6436063at2759"/>
<sequence length="220" mass="24695">MDDTKYSVVEPCIPSNGDYSAYIDYIHWCSSHIQGDSRNSLSKNDRRRFDAAYGISAALAYTAQLVGILAFYLDAHVPKRSSFSEFCGHITSKKKFLHKVAKLNANIIHLCLSQGVDISSINTHQTISNLLLIFDPEVRERQRCTLLEEESLVESIETSISRDLLSIDASDSDDTESEYVHVSEEDILESPEAAESNEMHMQASFVSSVFSFWRTATGQK</sequence>
<dbReference type="OMA" id="CRECIAN"/>
<proteinExistence type="predicted"/>
<gene>
    <name evidence="3" type="ORF">X975_12330</name>
</gene>
<dbReference type="GO" id="GO:0005776">
    <property type="term" value="C:autophagosome"/>
    <property type="evidence" value="ECO:0007669"/>
    <property type="project" value="TreeGrafter"/>
</dbReference>
<name>A0A087UG44_STEMI</name>